<name>A0A5M6CVK5_9BACT</name>
<comment type="caution">
    <text evidence="1">The sequence shown here is derived from an EMBL/GenBank/DDBJ whole genome shotgun (WGS) entry which is preliminary data.</text>
</comment>
<evidence type="ECO:0000313" key="2">
    <source>
        <dbReference type="Proteomes" id="UP000324479"/>
    </source>
</evidence>
<protein>
    <submittedName>
        <fullName evidence="1">Alkaline phosphatase family protein</fullName>
    </submittedName>
</protein>
<dbReference type="Proteomes" id="UP000324479">
    <property type="component" value="Unassembled WGS sequence"/>
</dbReference>
<accession>A0A5M6CVK5</accession>
<dbReference type="PANTHER" id="PTHR10151">
    <property type="entry name" value="ECTONUCLEOTIDE PYROPHOSPHATASE/PHOSPHODIESTERASE"/>
    <property type="match status" value="1"/>
</dbReference>
<dbReference type="GO" id="GO:0016787">
    <property type="term" value="F:hydrolase activity"/>
    <property type="evidence" value="ECO:0007669"/>
    <property type="project" value="UniProtKB-ARBA"/>
</dbReference>
<dbReference type="PANTHER" id="PTHR10151:SF120">
    <property type="entry name" value="BIS(5'-ADENOSYL)-TRIPHOSPHATASE"/>
    <property type="match status" value="1"/>
</dbReference>
<dbReference type="SUPFAM" id="SSF53649">
    <property type="entry name" value="Alkaline phosphatase-like"/>
    <property type="match status" value="1"/>
</dbReference>
<dbReference type="InterPro" id="IPR017850">
    <property type="entry name" value="Alkaline_phosphatase_core_sf"/>
</dbReference>
<proteinExistence type="predicted"/>
<reference evidence="1 2" key="1">
    <citation type="submission" date="2019-08" db="EMBL/GenBank/DDBJ databases">
        <authorList>
            <person name="Dhanesh K."/>
            <person name="Kumar G."/>
            <person name="Sasikala C."/>
            <person name="Venkata Ramana C."/>
        </authorList>
    </citation>
    <scope>NUCLEOTIDE SEQUENCE [LARGE SCALE GENOMIC DNA]</scope>
    <source>
        <strain evidence="1 2">JC645</strain>
    </source>
</reference>
<evidence type="ECO:0000313" key="1">
    <source>
        <dbReference type="EMBL" id="KAA5539083.1"/>
    </source>
</evidence>
<dbReference type="RefSeq" id="WP_150079457.1">
    <property type="nucleotide sequence ID" value="NZ_VWOX01000022.1"/>
</dbReference>
<keyword evidence="2" id="KW-1185">Reference proteome</keyword>
<dbReference type="EMBL" id="VWOX01000022">
    <property type="protein sequence ID" value="KAA5539083.1"/>
    <property type="molecule type" value="Genomic_DNA"/>
</dbReference>
<gene>
    <name evidence="1" type="ORF">FYK55_25430</name>
</gene>
<dbReference type="AlphaFoldDB" id="A0A5M6CVK5"/>
<dbReference type="Pfam" id="PF01663">
    <property type="entry name" value="Phosphodiest"/>
    <property type="match status" value="1"/>
</dbReference>
<dbReference type="Gene3D" id="3.40.720.10">
    <property type="entry name" value="Alkaline Phosphatase, subunit A"/>
    <property type="match status" value="1"/>
</dbReference>
<sequence length="515" mass="56016">MSGHSKRCVLLVVDALSVEIVKSFIDMQRLPNLARLVAEGGALRGCHSIFPSITPAATCSIITGAYPAEHGIEGAFWFDRSNQDIAYFGDDLSVAREQGLYDYLVDFGDRLNFDRLAAPTLFRLLDDQGIDAACVNYMWFAGPHQHQRVTPLALRLGVGTLPETVQGPKYLKLGSFVESLPEGVPKQADPSILNRYGFSDQVTADCLLDLARADALPEMTVGYFPENDDLGHVEGLVDAADTALTRFDAFLGEFIEILGGWETLGKTLDLVIVGDHSQVEFGDNGPRVLQVDEALEAFQQATVGKGWQDDDQIFICPNMRAAAIYPRDVDDASLRQRIVQTLVSLDEVDQVIHQDDDGTLQIETSDRGRLAFRPATADDDVCGVDAFGNRWWFQGELETVGCSLNESGELVDQEYPNPLERLRGGFHPGARPIWITARTDSEFGIQGVHTHAGGSHGSLHAVDTQAAVLVSSGIDLSVLANPDRPRIVDIVTLCQNALGDRSPSSADVRRPAAAG</sequence>
<dbReference type="InterPro" id="IPR002591">
    <property type="entry name" value="Phosphodiest/P_Trfase"/>
</dbReference>
<organism evidence="1 2">
    <name type="scientific">Roseiconus nitratireducens</name>
    <dbReference type="NCBI Taxonomy" id="2605748"/>
    <lineage>
        <taxon>Bacteria</taxon>
        <taxon>Pseudomonadati</taxon>
        <taxon>Planctomycetota</taxon>
        <taxon>Planctomycetia</taxon>
        <taxon>Pirellulales</taxon>
        <taxon>Pirellulaceae</taxon>
        <taxon>Roseiconus</taxon>
    </lineage>
</organism>